<evidence type="ECO:0000313" key="4">
    <source>
        <dbReference type="EnsemblPlants" id="TuG1812G0500003325.01.T01.cds309601"/>
    </source>
</evidence>
<dbReference type="Proteomes" id="UP000015106">
    <property type="component" value="Chromosome 5"/>
</dbReference>
<dbReference type="PROSITE" id="PS50102">
    <property type="entry name" value="RRM"/>
    <property type="match status" value="1"/>
</dbReference>
<organism evidence="4 5">
    <name type="scientific">Triticum urartu</name>
    <name type="common">Red wild einkorn</name>
    <name type="synonym">Crithodium urartu</name>
    <dbReference type="NCBI Taxonomy" id="4572"/>
    <lineage>
        <taxon>Eukaryota</taxon>
        <taxon>Viridiplantae</taxon>
        <taxon>Streptophyta</taxon>
        <taxon>Embryophyta</taxon>
        <taxon>Tracheophyta</taxon>
        <taxon>Spermatophyta</taxon>
        <taxon>Magnoliopsida</taxon>
        <taxon>Liliopsida</taxon>
        <taxon>Poales</taxon>
        <taxon>Poaceae</taxon>
        <taxon>BOP clade</taxon>
        <taxon>Pooideae</taxon>
        <taxon>Triticodae</taxon>
        <taxon>Triticeae</taxon>
        <taxon>Triticinae</taxon>
        <taxon>Triticum</taxon>
    </lineage>
</organism>
<dbReference type="CDD" id="cd00590">
    <property type="entry name" value="RRM_SF"/>
    <property type="match status" value="1"/>
</dbReference>
<dbReference type="AlphaFoldDB" id="A0A8R7QHZ5"/>
<evidence type="ECO:0000313" key="5">
    <source>
        <dbReference type="Proteomes" id="UP000015106"/>
    </source>
</evidence>
<name>A0A8R7QHZ5_TRIUA</name>
<feature type="region of interest" description="Disordered" evidence="2">
    <location>
        <begin position="1"/>
        <end position="27"/>
    </location>
</feature>
<reference evidence="4" key="3">
    <citation type="submission" date="2022-06" db="UniProtKB">
        <authorList>
            <consortium name="EnsemblPlants"/>
        </authorList>
    </citation>
    <scope>IDENTIFICATION</scope>
</reference>
<accession>A0A8R7QHZ5</accession>
<dbReference type="Gramene" id="TuG1812G0500003325.01.T01">
    <property type="protein sequence ID" value="TuG1812G0500003325.01.T01.cds309601"/>
    <property type="gene ID" value="TuG1812G0500003325.01"/>
</dbReference>
<dbReference type="Gene3D" id="3.30.70.330">
    <property type="match status" value="1"/>
</dbReference>
<reference evidence="5" key="1">
    <citation type="journal article" date="2013" name="Nature">
        <title>Draft genome of the wheat A-genome progenitor Triticum urartu.</title>
        <authorList>
            <person name="Ling H.Q."/>
            <person name="Zhao S."/>
            <person name="Liu D."/>
            <person name="Wang J."/>
            <person name="Sun H."/>
            <person name="Zhang C."/>
            <person name="Fan H."/>
            <person name="Li D."/>
            <person name="Dong L."/>
            <person name="Tao Y."/>
            <person name="Gao C."/>
            <person name="Wu H."/>
            <person name="Li Y."/>
            <person name="Cui Y."/>
            <person name="Guo X."/>
            <person name="Zheng S."/>
            <person name="Wang B."/>
            <person name="Yu K."/>
            <person name="Liang Q."/>
            <person name="Yang W."/>
            <person name="Lou X."/>
            <person name="Chen J."/>
            <person name="Feng M."/>
            <person name="Jian J."/>
            <person name="Zhang X."/>
            <person name="Luo G."/>
            <person name="Jiang Y."/>
            <person name="Liu J."/>
            <person name="Wang Z."/>
            <person name="Sha Y."/>
            <person name="Zhang B."/>
            <person name="Wu H."/>
            <person name="Tang D."/>
            <person name="Shen Q."/>
            <person name="Xue P."/>
            <person name="Zou S."/>
            <person name="Wang X."/>
            <person name="Liu X."/>
            <person name="Wang F."/>
            <person name="Yang Y."/>
            <person name="An X."/>
            <person name="Dong Z."/>
            <person name="Zhang K."/>
            <person name="Zhang X."/>
            <person name="Luo M.C."/>
            <person name="Dvorak J."/>
            <person name="Tong Y."/>
            <person name="Wang J."/>
            <person name="Yang H."/>
            <person name="Li Z."/>
            <person name="Wang D."/>
            <person name="Zhang A."/>
            <person name="Wang J."/>
        </authorList>
    </citation>
    <scope>NUCLEOTIDE SEQUENCE</scope>
    <source>
        <strain evidence="5">cv. G1812</strain>
    </source>
</reference>
<dbReference type="EnsemblPlants" id="TuG1812G0500003325.01.T01">
    <property type="protein sequence ID" value="TuG1812G0500003325.01.T01.cds309601"/>
    <property type="gene ID" value="TuG1812G0500003325.01"/>
</dbReference>
<protein>
    <recommendedName>
        <fullName evidence="3">RRM domain-containing protein</fullName>
    </recommendedName>
</protein>
<reference evidence="4" key="2">
    <citation type="submission" date="2018-03" db="EMBL/GenBank/DDBJ databases">
        <title>The Triticum urartu genome reveals the dynamic nature of wheat genome evolution.</title>
        <authorList>
            <person name="Ling H."/>
            <person name="Ma B."/>
            <person name="Shi X."/>
            <person name="Liu H."/>
            <person name="Dong L."/>
            <person name="Sun H."/>
            <person name="Cao Y."/>
            <person name="Gao Q."/>
            <person name="Zheng S."/>
            <person name="Li Y."/>
            <person name="Yu Y."/>
            <person name="Du H."/>
            <person name="Qi M."/>
            <person name="Li Y."/>
            <person name="Yu H."/>
            <person name="Cui Y."/>
            <person name="Wang N."/>
            <person name="Chen C."/>
            <person name="Wu H."/>
            <person name="Zhao Y."/>
            <person name="Zhang J."/>
            <person name="Li Y."/>
            <person name="Zhou W."/>
            <person name="Zhang B."/>
            <person name="Hu W."/>
            <person name="Eijk M."/>
            <person name="Tang J."/>
            <person name="Witsenboer H."/>
            <person name="Zhao S."/>
            <person name="Li Z."/>
            <person name="Zhang A."/>
            <person name="Wang D."/>
            <person name="Liang C."/>
        </authorList>
    </citation>
    <scope>NUCLEOTIDE SEQUENCE [LARGE SCALE GENOMIC DNA]</scope>
    <source>
        <strain evidence="4">cv. G1812</strain>
    </source>
</reference>
<proteinExistence type="predicted"/>
<evidence type="ECO:0000259" key="3">
    <source>
        <dbReference type="PROSITE" id="PS50102"/>
    </source>
</evidence>
<feature type="domain" description="RRM" evidence="3">
    <location>
        <begin position="49"/>
        <end position="122"/>
    </location>
</feature>
<dbReference type="InterPro" id="IPR012677">
    <property type="entry name" value="Nucleotide-bd_a/b_plait_sf"/>
</dbReference>
<dbReference type="SUPFAM" id="SSF54928">
    <property type="entry name" value="RNA-binding domain, RBD"/>
    <property type="match status" value="1"/>
</dbReference>
<keyword evidence="1" id="KW-0694">RNA-binding</keyword>
<dbReference type="GO" id="GO:0003723">
    <property type="term" value="F:RNA binding"/>
    <property type="evidence" value="ECO:0007669"/>
    <property type="project" value="UniProtKB-UniRule"/>
</dbReference>
<evidence type="ECO:0000256" key="2">
    <source>
        <dbReference type="SAM" id="MobiDB-lite"/>
    </source>
</evidence>
<keyword evidence="5" id="KW-1185">Reference proteome</keyword>
<dbReference type="InterPro" id="IPR035979">
    <property type="entry name" value="RBD_domain_sf"/>
</dbReference>
<evidence type="ECO:0000256" key="1">
    <source>
        <dbReference type="PROSITE-ProRule" id="PRU00176"/>
    </source>
</evidence>
<dbReference type="InterPro" id="IPR000504">
    <property type="entry name" value="RRM_dom"/>
</dbReference>
<sequence length="122" mass="13103">MSLEPPPAESSMSVESTRPSASPSKESEPAIIRVAAVIATTQVAAHKNKDLWVGNLPAYAGKDDAVASFALHKALDCVIMCVGYRSYAFIIFRSIAECHTTLEVLHGSKVKGAFILIEFARP</sequence>